<evidence type="ECO:0000259" key="1">
    <source>
        <dbReference type="Pfam" id="PF04773"/>
    </source>
</evidence>
<feature type="domain" description="FecR protein" evidence="1">
    <location>
        <begin position="40"/>
        <end position="131"/>
    </location>
</feature>
<dbReference type="InterPro" id="IPR006860">
    <property type="entry name" value="FecR"/>
</dbReference>
<dbReference type="OrthoDB" id="636724at2"/>
<organism evidence="2 3">
    <name type="scientific">Methylosinus sporium</name>
    <dbReference type="NCBI Taxonomy" id="428"/>
    <lineage>
        <taxon>Bacteria</taxon>
        <taxon>Pseudomonadati</taxon>
        <taxon>Pseudomonadota</taxon>
        <taxon>Alphaproteobacteria</taxon>
        <taxon>Hyphomicrobiales</taxon>
        <taxon>Methylocystaceae</taxon>
        <taxon>Methylosinus</taxon>
    </lineage>
</organism>
<evidence type="ECO:0000313" key="3">
    <source>
        <dbReference type="Proteomes" id="UP000245137"/>
    </source>
</evidence>
<dbReference type="RefSeq" id="WP_108916020.1">
    <property type="nucleotide sequence ID" value="NZ_PUIV01000004.1"/>
</dbReference>
<sequence length="244" mass="25917">AEPRPASRRPALAGAAAIAAALCLALAVGFDDLATWLRADIYAGVGQRKSVTLEDGSRVELDARSAIALHFEPGRRRLTLLEGEAWFQVAPDAARPFVVEAAGGSVTALGTAFDIAMDKGEARVTVTEHSVAVASGGGSVVVEEGAQSAFSAERAARPEAVDVKRATAWRRGRLIFENRPLGEVLAALGRHRRGYVYCLGEASCARRVTGVFDAENPAQALREIEAFLGLRAFHVTDYLILLHG</sequence>
<accession>A0A2U1STQ4</accession>
<dbReference type="PANTHER" id="PTHR30273:SF2">
    <property type="entry name" value="PROTEIN FECR"/>
    <property type="match status" value="1"/>
</dbReference>
<dbReference type="Gene3D" id="3.55.50.30">
    <property type="match status" value="1"/>
</dbReference>
<proteinExistence type="predicted"/>
<reference evidence="2 3" key="1">
    <citation type="journal article" date="2018" name="Appl. Microbiol. Biotechnol.">
        <title>Co-cultivation of the strictly anaerobic methanogen Methanosarcina barkeri with aerobic methanotrophs in an oxygen-limited membrane bioreactor.</title>
        <authorList>
            <person name="In 't Zandt M.H."/>
            <person name="van den Bosch T.J.M."/>
            <person name="Rijkers R."/>
            <person name="van Kessel M.A.H.J."/>
            <person name="Jetten M.S.M."/>
            <person name="Welte C.U."/>
        </authorList>
    </citation>
    <scope>NUCLEOTIDE SEQUENCE [LARGE SCALE GENOMIC DNA]</scope>
    <source>
        <strain evidence="2 3">DSM 17706</strain>
    </source>
</reference>
<dbReference type="Proteomes" id="UP000245137">
    <property type="component" value="Unassembled WGS sequence"/>
</dbReference>
<dbReference type="Pfam" id="PF04773">
    <property type="entry name" value="FecR"/>
    <property type="match status" value="1"/>
</dbReference>
<dbReference type="AlphaFoldDB" id="A0A2U1STQ4"/>
<dbReference type="InterPro" id="IPR012373">
    <property type="entry name" value="Ferrdict_sens_TM"/>
</dbReference>
<comment type="caution">
    <text evidence="2">The sequence shown here is derived from an EMBL/GenBank/DDBJ whole genome shotgun (WGS) entry which is preliminary data.</text>
</comment>
<dbReference type="Gene3D" id="2.60.120.1440">
    <property type="match status" value="1"/>
</dbReference>
<dbReference type="GO" id="GO:0016989">
    <property type="term" value="F:sigma factor antagonist activity"/>
    <property type="evidence" value="ECO:0007669"/>
    <property type="project" value="TreeGrafter"/>
</dbReference>
<dbReference type="PANTHER" id="PTHR30273">
    <property type="entry name" value="PERIPLASMIC SIGNAL SENSOR AND SIGMA FACTOR ACTIVATOR FECR-RELATED"/>
    <property type="match status" value="1"/>
</dbReference>
<name>A0A2U1STQ4_METSR</name>
<protein>
    <submittedName>
        <fullName evidence="2">Iron dicitrate transport regulator FecR</fullName>
    </submittedName>
</protein>
<gene>
    <name evidence="2" type="ORF">C5689_04160</name>
</gene>
<evidence type="ECO:0000313" key="2">
    <source>
        <dbReference type="EMBL" id="PWB94995.1"/>
    </source>
</evidence>
<keyword evidence="3" id="KW-1185">Reference proteome</keyword>
<dbReference type="EMBL" id="PUIV01000004">
    <property type="protein sequence ID" value="PWB94995.1"/>
    <property type="molecule type" value="Genomic_DNA"/>
</dbReference>
<feature type="non-terminal residue" evidence="2">
    <location>
        <position position="1"/>
    </location>
</feature>